<comment type="caution">
    <text evidence="1">The sequence shown here is derived from an EMBL/GenBank/DDBJ whole genome shotgun (WGS) entry which is preliminary data.</text>
</comment>
<name>A0ABR2VJS3_9FUNG</name>
<sequence length="114" mass="13036">AMFPRPSRIDLFPSIAFHKISPSHQPKTPQSPVECHFHYPRSLSPEATKNREESVEGNSLKLPPLHTLPFLTQSTSPYGNYEKELGMVYLPSFVTDSQIDPLHKRLIRPSDYFS</sequence>
<keyword evidence="2" id="KW-1185">Reference proteome</keyword>
<accession>A0ABR2VJS3</accession>
<dbReference type="Proteomes" id="UP001479436">
    <property type="component" value="Unassembled WGS sequence"/>
</dbReference>
<feature type="non-terminal residue" evidence="1">
    <location>
        <position position="1"/>
    </location>
</feature>
<gene>
    <name evidence="1" type="ORF">K7432_017872</name>
</gene>
<dbReference type="EMBL" id="JASJQH010011426">
    <property type="protein sequence ID" value="KAK9663805.1"/>
    <property type="molecule type" value="Genomic_DNA"/>
</dbReference>
<evidence type="ECO:0000313" key="2">
    <source>
        <dbReference type="Proteomes" id="UP001479436"/>
    </source>
</evidence>
<evidence type="ECO:0000313" key="1">
    <source>
        <dbReference type="EMBL" id="KAK9663805.1"/>
    </source>
</evidence>
<protein>
    <submittedName>
        <fullName evidence="1">Uncharacterized protein</fullName>
    </submittedName>
</protein>
<proteinExistence type="predicted"/>
<organism evidence="1 2">
    <name type="scientific">Basidiobolus ranarum</name>
    <dbReference type="NCBI Taxonomy" id="34480"/>
    <lineage>
        <taxon>Eukaryota</taxon>
        <taxon>Fungi</taxon>
        <taxon>Fungi incertae sedis</taxon>
        <taxon>Zoopagomycota</taxon>
        <taxon>Entomophthoromycotina</taxon>
        <taxon>Basidiobolomycetes</taxon>
        <taxon>Basidiobolales</taxon>
        <taxon>Basidiobolaceae</taxon>
        <taxon>Basidiobolus</taxon>
    </lineage>
</organism>
<reference evidence="1 2" key="1">
    <citation type="submission" date="2023-04" db="EMBL/GenBank/DDBJ databases">
        <title>Genome of Basidiobolus ranarum AG-B5.</title>
        <authorList>
            <person name="Stajich J.E."/>
            <person name="Carter-House D."/>
            <person name="Gryganskyi A."/>
        </authorList>
    </citation>
    <scope>NUCLEOTIDE SEQUENCE [LARGE SCALE GENOMIC DNA]</scope>
    <source>
        <strain evidence="1 2">AG-B5</strain>
    </source>
</reference>